<proteinExistence type="predicted"/>
<dbReference type="EMBL" id="CM037155">
    <property type="protein sequence ID" value="KAH7845277.1"/>
    <property type="molecule type" value="Genomic_DNA"/>
</dbReference>
<dbReference type="Proteomes" id="UP000828048">
    <property type="component" value="Chromosome 5"/>
</dbReference>
<accession>A0ACB7XVK7</accession>
<gene>
    <name evidence="1" type="ORF">Vadar_000255</name>
</gene>
<evidence type="ECO:0000313" key="1">
    <source>
        <dbReference type="EMBL" id="KAH7845277.1"/>
    </source>
</evidence>
<evidence type="ECO:0000313" key="2">
    <source>
        <dbReference type="Proteomes" id="UP000828048"/>
    </source>
</evidence>
<keyword evidence="2" id="KW-1185">Reference proteome</keyword>
<sequence>MPPYFHSNLHQIAILVLTLLVIHLPSNVDAEIKYVEISSDSRPTIVFTEFCFRDNGRVSIAVSNVSVTTTTSTNPTNNSRLSFLLIGIDDIPLFQDSKICIAEDRRIVANASHTIARFDELSRESSLKRTLPVPNSDRFGIYFSNCEPKSSVSMDLVIETYNLNNDTTKEYLGKGDADRPTLYFFFSLLYVPFIAIWFLTCYMNKAFVHKIHWVMAVLLLSKVLNLLCEAEDKYYIKITGTPHGWDVMFYTFYFIRALLFLTVIMLIGSGWSFLKPYLQREQKQVLAVGISLQIFATVSYIYINDNGPFKKNYTRWNVAFILLDLIGFAVVMAPTAMSIRSLKLSANADGNAARTLARMKLLRDFNLCGAVYWAMNMYFDERTLMDYFFDIDDCLSAFSMDACVEIFTIIFYIAMFYLFRPKDENEYVVVQDEEVSLATIETEFADFST</sequence>
<organism evidence="1 2">
    <name type="scientific">Vaccinium darrowii</name>
    <dbReference type="NCBI Taxonomy" id="229202"/>
    <lineage>
        <taxon>Eukaryota</taxon>
        <taxon>Viridiplantae</taxon>
        <taxon>Streptophyta</taxon>
        <taxon>Embryophyta</taxon>
        <taxon>Tracheophyta</taxon>
        <taxon>Spermatophyta</taxon>
        <taxon>Magnoliopsida</taxon>
        <taxon>eudicotyledons</taxon>
        <taxon>Gunneridae</taxon>
        <taxon>Pentapetalae</taxon>
        <taxon>asterids</taxon>
        <taxon>Ericales</taxon>
        <taxon>Ericaceae</taxon>
        <taxon>Vaccinioideae</taxon>
        <taxon>Vaccinieae</taxon>
        <taxon>Vaccinium</taxon>
    </lineage>
</organism>
<protein>
    <submittedName>
        <fullName evidence="1">Uncharacterized protein</fullName>
    </submittedName>
</protein>
<name>A0ACB7XVK7_9ERIC</name>
<comment type="caution">
    <text evidence="1">The sequence shown here is derived from an EMBL/GenBank/DDBJ whole genome shotgun (WGS) entry which is preliminary data.</text>
</comment>
<reference evidence="1 2" key="1">
    <citation type="journal article" date="2021" name="Hortic Res">
        <title>High-quality reference genome and annotation aids understanding of berry development for evergreen blueberry (Vaccinium darrowii).</title>
        <authorList>
            <person name="Yu J."/>
            <person name="Hulse-Kemp A.M."/>
            <person name="Babiker E."/>
            <person name="Staton M."/>
        </authorList>
    </citation>
    <scope>NUCLEOTIDE SEQUENCE [LARGE SCALE GENOMIC DNA]</scope>
    <source>
        <strain evidence="2">cv. NJ 8807/NJ 8810</strain>
        <tissue evidence="1">Young leaf</tissue>
    </source>
</reference>